<name>A0A511DZ82_LENKE</name>
<dbReference type="EMBL" id="BJVK01000014">
    <property type="protein sequence ID" value="GEL28498.1"/>
    <property type="molecule type" value="Genomic_DNA"/>
</dbReference>
<reference evidence="1" key="1">
    <citation type="submission" date="2019-07" db="EMBL/GenBank/DDBJ databases">
        <title>Whole genome shotgun sequence of Lactobacillus kefiri NBRC 15888.</title>
        <authorList>
            <person name="Hosoyama A."/>
            <person name="Uohara A."/>
            <person name="Ohji S."/>
            <person name="Ichikawa N."/>
        </authorList>
    </citation>
    <scope>NUCLEOTIDE SEQUENCE [LARGE SCALE GENOMIC DNA]</scope>
    <source>
        <strain evidence="1">NBRC 15888</strain>
    </source>
</reference>
<dbReference type="RefSeq" id="WP_056982301.1">
    <property type="nucleotide sequence ID" value="NZ_BJVK01000014.1"/>
</dbReference>
<dbReference type="AlphaFoldDB" id="A0A511DZ82"/>
<dbReference type="GeneID" id="71567541"/>
<organism evidence="1 2">
    <name type="scientific">Lentilactobacillus kefiri</name>
    <name type="common">Lactobacillus kefiri</name>
    <dbReference type="NCBI Taxonomy" id="33962"/>
    <lineage>
        <taxon>Bacteria</taxon>
        <taxon>Bacillati</taxon>
        <taxon>Bacillota</taxon>
        <taxon>Bacilli</taxon>
        <taxon>Lactobacillales</taxon>
        <taxon>Lactobacillaceae</taxon>
        <taxon>Lentilactobacillus</taxon>
    </lineage>
</organism>
<accession>A0A511DZ82</accession>
<evidence type="ECO:0000313" key="2">
    <source>
        <dbReference type="Proteomes" id="UP000321893"/>
    </source>
</evidence>
<sequence length="72" mass="8002">MDITLAIIWIILTAAIFVIVIGAFYLIYKNARGETAPFKWRHLFIALAILSLIFTLFGGLLSIISNLSYGTP</sequence>
<comment type="caution">
    <text evidence="1">The sequence shown here is derived from an EMBL/GenBank/DDBJ whole genome shotgun (WGS) entry which is preliminary data.</text>
</comment>
<keyword evidence="2" id="KW-1185">Reference proteome</keyword>
<evidence type="ECO:0000313" key="1">
    <source>
        <dbReference type="EMBL" id="GEL28498.1"/>
    </source>
</evidence>
<proteinExistence type="predicted"/>
<gene>
    <name evidence="1" type="ORF">LKE01_13180</name>
</gene>
<dbReference type="Proteomes" id="UP000321893">
    <property type="component" value="Unassembled WGS sequence"/>
</dbReference>
<protein>
    <submittedName>
        <fullName evidence="1">Uncharacterized protein</fullName>
    </submittedName>
</protein>